<dbReference type="Proteomes" id="UP001271769">
    <property type="component" value="Unassembled WGS sequence"/>
</dbReference>
<comment type="subcellular location">
    <subcellularLocation>
        <location evidence="1">Cytoplasm</location>
    </subcellularLocation>
</comment>
<comment type="caution">
    <text evidence="6">The sequence shown here is derived from an EMBL/GenBank/DDBJ whole genome shotgun (WGS) entry which is preliminary data.</text>
</comment>
<name>A0ABU5E1P3_9PROT</name>
<evidence type="ECO:0000313" key="7">
    <source>
        <dbReference type="Proteomes" id="UP001271769"/>
    </source>
</evidence>
<evidence type="ECO:0000256" key="4">
    <source>
        <dbReference type="ARBA" id="ARBA00022490"/>
    </source>
</evidence>
<feature type="domain" description="RecX second three-helical" evidence="5">
    <location>
        <begin position="72"/>
        <end position="111"/>
    </location>
</feature>
<accession>A0ABU5E1P3</accession>
<dbReference type="EMBL" id="JAXCLX010000003">
    <property type="protein sequence ID" value="MDY0873429.1"/>
    <property type="molecule type" value="Genomic_DNA"/>
</dbReference>
<reference evidence="6 7" key="1">
    <citation type="journal article" date="2013" name="Antonie Van Leeuwenhoek">
        <title>Dongia rigui sp. nov., isolated from freshwater of a large wetland in Korea.</title>
        <authorList>
            <person name="Baik K.S."/>
            <person name="Hwang Y.M."/>
            <person name="Choi J.S."/>
            <person name="Kwon J."/>
            <person name="Seong C.N."/>
        </authorList>
    </citation>
    <scope>NUCLEOTIDE SEQUENCE [LARGE SCALE GENOMIC DNA]</scope>
    <source>
        <strain evidence="6 7">04SU4-P</strain>
    </source>
</reference>
<dbReference type="Pfam" id="PF02631">
    <property type="entry name" value="RecX_HTH2"/>
    <property type="match status" value="1"/>
</dbReference>
<evidence type="ECO:0000259" key="5">
    <source>
        <dbReference type="Pfam" id="PF02631"/>
    </source>
</evidence>
<evidence type="ECO:0000256" key="3">
    <source>
        <dbReference type="ARBA" id="ARBA00018111"/>
    </source>
</evidence>
<protein>
    <recommendedName>
        <fullName evidence="3">Regulatory protein RecX</fullName>
    </recommendedName>
</protein>
<comment type="similarity">
    <text evidence="2">Belongs to the RecX family.</text>
</comment>
<keyword evidence="4" id="KW-0963">Cytoplasm</keyword>
<evidence type="ECO:0000256" key="1">
    <source>
        <dbReference type="ARBA" id="ARBA00004496"/>
    </source>
</evidence>
<gene>
    <name evidence="6" type="ORF">SMD31_15930</name>
</gene>
<keyword evidence="7" id="KW-1185">Reference proteome</keyword>
<organism evidence="6 7">
    <name type="scientific">Dongia rigui</name>
    <dbReference type="NCBI Taxonomy" id="940149"/>
    <lineage>
        <taxon>Bacteria</taxon>
        <taxon>Pseudomonadati</taxon>
        <taxon>Pseudomonadota</taxon>
        <taxon>Alphaproteobacteria</taxon>
        <taxon>Rhodospirillales</taxon>
        <taxon>Dongiaceae</taxon>
        <taxon>Dongia</taxon>
    </lineage>
</organism>
<evidence type="ECO:0000313" key="6">
    <source>
        <dbReference type="EMBL" id="MDY0873429.1"/>
    </source>
</evidence>
<dbReference type="RefSeq" id="WP_320501904.1">
    <property type="nucleotide sequence ID" value="NZ_JAXCLX010000003.1"/>
</dbReference>
<proteinExistence type="inferred from homology"/>
<sequence length="186" mass="20617">MTERRPKRLAIPDLDQIALDYLARFATSAKRVEDMLTRRIRRSAHFHGDDPAPLLAAIPVVIAKLQRNRFLDDAAFAGMKAASLTRRGTSKRQIGAKLAQLGVAAETRGAAIDGLREEFGNVDEAAAIAYAKRRRLGRYRARHIAGEQRLEQAKRDLAAMARAGFSYDLAKRVLGSGIDIDTEFED</sequence>
<dbReference type="InterPro" id="IPR053924">
    <property type="entry name" value="RecX_HTH_2nd"/>
</dbReference>
<evidence type="ECO:0000256" key="2">
    <source>
        <dbReference type="ARBA" id="ARBA00009695"/>
    </source>
</evidence>